<comment type="caution">
    <text evidence="4">The sequence shown here is derived from an EMBL/GenBank/DDBJ whole genome shotgun (WGS) entry which is preliminary data.</text>
</comment>
<keyword evidence="2" id="KW-0408">Iron</keyword>
<dbReference type="AlphaFoldDB" id="A0A0F9U9B8"/>
<feature type="domain" description="Gamma-butyrobetaine hydroxylase-like N-terminal" evidence="3">
    <location>
        <begin position="10"/>
        <end position="93"/>
    </location>
</feature>
<dbReference type="InterPro" id="IPR038492">
    <property type="entry name" value="GBBH-like_N_sf"/>
</dbReference>
<dbReference type="InterPro" id="IPR010376">
    <property type="entry name" value="GBBH-like_N"/>
</dbReference>
<reference evidence="4" key="1">
    <citation type="journal article" date="2015" name="Nature">
        <title>Complex archaea that bridge the gap between prokaryotes and eukaryotes.</title>
        <authorList>
            <person name="Spang A."/>
            <person name="Saw J.H."/>
            <person name="Jorgensen S.L."/>
            <person name="Zaremba-Niedzwiedzka K."/>
            <person name="Martijn J."/>
            <person name="Lind A.E."/>
            <person name="van Eijk R."/>
            <person name="Schleper C."/>
            <person name="Guy L."/>
            <person name="Ettema T.J."/>
        </authorList>
    </citation>
    <scope>NUCLEOTIDE SEQUENCE</scope>
</reference>
<dbReference type="PANTHER" id="PTHR35303:SF5">
    <property type="entry name" value="OS02G0197800 PROTEIN"/>
    <property type="match status" value="1"/>
</dbReference>
<evidence type="ECO:0000259" key="3">
    <source>
        <dbReference type="Pfam" id="PF06155"/>
    </source>
</evidence>
<dbReference type="GO" id="GO:0046872">
    <property type="term" value="F:metal ion binding"/>
    <property type="evidence" value="ECO:0007669"/>
    <property type="project" value="UniProtKB-KW"/>
</dbReference>
<dbReference type="PANTHER" id="PTHR35303">
    <property type="entry name" value="OS02G0197800 PROTEIN"/>
    <property type="match status" value="1"/>
</dbReference>
<sequence>MANTNFPTGITLHKQSKTLELAYDDVSYHLPAEYLRVHSPSAEVRGHGVGQEVLQLNKEHVAINQLEPTGNYALKIYFDDGHDSGLFTWDYLYDLATNQEIHWQNYLNRLEKAGYQRQG</sequence>
<keyword evidence="1" id="KW-0479">Metal-binding</keyword>
<dbReference type="EMBL" id="LAZR01000786">
    <property type="protein sequence ID" value="KKN57841.1"/>
    <property type="molecule type" value="Genomic_DNA"/>
</dbReference>
<accession>A0A0F9U9B8</accession>
<gene>
    <name evidence="4" type="ORF">LCGC14_0558280</name>
</gene>
<name>A0A0F9U9B8_9ZZZZ</name>
<dbReference type="Pfam" id="PF06155">
    <property type="entry name" value="GBBH-like_N"/>
    <property type="match status" value="1"/>
</dbReference>
<evidence type="ECO:0000256" key="1">
    <source>
        <dbReference type="ARBA" id="ARBA00022723"/>
    </source>
</evidence>
<proteinExistence type="predicted"/>
<organism evidence="4">
    <name type="scientific">marine sediment metagenome</name>
    <dbReference type="NCBI Taxonomy" id="412755"/>
    <lineage>
        <taxon>unclassified sequences</taxon>
        <taxon>metagenomes</taxon>
        <taxon>ecological metagenomes</taxon>
    </lineage>
</organism>
<protein>
    <recommendedName>
        <fullName evidence="3">Gamma-butyrobetaine hydroxylase-like N-terminal domain-containing protein</fullName>
    </recommendedName>
</protein>
<evidence type="ECO:0000256" key="2">
    <source>
        <dbReference type="ARBA" id="ARBA00023004"/>
    </source>
</evidence>
<dbReference type="Gene3D" id="3.30.2020.30">
    <property type="match status" value="1"/>
</dbReference>
<evidence type="ECO:0000313" key="4">
    <source>
        <dbReference type="EMBL" id="KKN57841.1"/>
    </source>
</evidence>